<dbReference type="GO" id="GO:0016877">
    <property type="term" value="F:ligase activity, forming carbon-sulfur bonds"/>
    <property type="evidence" value="ECO:0007669"/>
    <property type="project" value="UniProtKB-ARBA"/>
</dbReference>
<dbReference type="InterPro" id="IPR000873">
    <property type="entry name" value="AMP-dep_synth/lig_dom"/>
</dbReference>
<dbReference type="EMBL" id="DRNF01000392">
    <property type="protein sequence ID" value="HHJ81209.1"/>
    <property type="molecule type" value="Genomic_DNA"/>
</dbReference>
<keyword evidence="3" id="KW-0436">Ligase</keyword>
<dbReference type="InterPro" id="IPR042099">
    <property type="entry name" value="ANL_N_sf"/>
</dbReference>
<organism evidence="3">
    <name type="scientific">Candidatus Tenderia electrophaga</name>
    <dbReference type="NCBI Taxonomy" id="1748243"/>
    <lineage>
        <taxon>Bacteria</taxon>
        <taxon>Pseudomonadati</taxon>
        <taxon>Pseudomonadota</taxon>
        <taxon>Gammaproteobacteria</taxon>
        <taxon>Candidatus Tenderiales</taxon>
        <taxon>Candidatus Tenderiaceae</taxon>
        <taxon>Candidatus Tenderia</taxon>
    </lineage>
</organism>
<dbReference type="PROSITE" id="PS00455">
    <property type="entry name" value="AMP_BINDING"/>
    <property type="match status" value="1"/>
</dbReference>
<reference evidence="3" key="1">
    <citation type="journal article" date="2020" name="mSystems">
        <title>Genome- and Community-Level Interaction Insights into Carbon Utilization and Element Cycling Functions of Hydrothermarchaeota in Hydrothermal Sediment.</title>
        <authorList>
            <person name="Zhou Z."/>
            <person name="Liu Y."/>
            <person name="Xu W."/>
            <person name="Pan J."/>
            <person name="Luo Z.H."/>
            <person name="Li M."/>
        </authorList>
    </citation>
    <scope>NUCLEOTIDE SEQUENCE [LARGE SCALE GENOMIC DNA]</scope>
    <source>
        <strain evidence="3">HyVt-505</strain>
    </source>
</reference>
<dbReference type="InterPro" id="IPR017529">
    <property type="entry name" value="AcylCoA_ligase_PEP_1"/>
</dbReference>
<dbReference type="Pfam" id="PF13193">
    <property type="entry name" value="AMP-binding_C"/>
    <property type="match status" value="1"/>
</dbReference>
<dbReference type="InterPro" id="IPR045851">
    <property type="entry name" value="AMP-bd_C_sf"/>
</dbReference>
<dbReference type="NCBIfam" id="TIGR03098">
    <property type="entry name" value="ligase_PEP_1"/>
    <property type="match status" value="1"/>
</dbReference>
<dbReference type="Pfam" id="PF00501">
    <property type="entry name" value="AMP-binding"/>
    <property type="match status" value="1"/>
</dbReference>
<dbReference type="InterPro" id="IPR025110">
    <property type="entry name" value="AMP-bd_C"/>
</dbReference>
<evidence type="ECO:0000259" key="1">
    <source>
        <dbReference type="Pfam" id="PF00501"/>
    </source>
</evidence>
<dbReference type="PANTHER" id="PTHR43767:SF10">
    <property type="entry name" value="SURFACTIN SYNTHASE SUBUNIT 1"/>
    <property type="match status" value="1"/>
</dbReference>
<protein>
    <submittedName>
        <fullName evidence="3">Acyl-CoA ligase (AMP-forming), exosortase A system-associated</fullName>
    </submittedName>
</protein>
<dbReference type="InterPro" id="IPR050237">
    <property type="entry name" value="ATP-dep_AMP-bd_enzyme"/>
</dbReference>
<dbReference type="Gene3D" id="3.40.50.12780">
    <property type="entry name" value="N-terminal domain of ligase-like"/>
    <property type="match status" value="1"/>
</dbReference>
<feature type="domain" description="AMP-binding enzyme C-terminal" evidence="2">
    <location>
        <begin position="338"/>
        <end position="413"/>
    </location>
</feature>
<dbReference type="SUPFAM" id="SSF56801">
    <property type="entry name" value="Acetyl-CoA synthetase-like"/>
    <property type="match status" value="1"/>
</dbReference>
<feature type="domain" description="AMP-dependent synthetase/ligase" evidence="1">
    <location>
        <begin position="1"/>
        <end position="276"/>
    </location>
</feature>
<dbReference type="Gene3D" id="3.30.300.30">
    <property type="match status" value="1"/>
</dbReference>
<gene>
    <name evidence="3" type="ORF">ENJ65_06205</name>
</gene>
<proteinExistence type="predicted"/>
<dbReference type="AlphaFoldDB" id="A0A832J4J8"/>
<dbReference type="Proteomes" id="UP000885832">
    <property type="component" value="Unassembled WGS sequence"/>
</dbReference>
<comment type="caution">
    <text evidence="3">The sequence shown here is derived from an EMBL/GenBank/DDBJ whole genome shotgun (WGS) entry which is preliminary data.</text>
</comment>
<evidence type="ECO:0000259" key="2">
    <source>
        <dbReference type="Pfam" id="PF13193"/>
    </source>
</evidence>
<dbReference type="PANTHER" id="PTHR43767">
    <property type="entry name" value="LONG-CHAIN-FATTY-ACID--COA LIGASE"/>
    <property type="match status" value="1"/>
</dbReference>
<feature type="non-terminal residue" evidence="3">
    <location>
        <position position="1"/>
    </location>
</feature>
<name>A0A832J4J8_9GAMM</name>
<sequence length="432" mass="47702">DCNARILITSKTRLPVLAAELNNCHDLHSLVLLEDDIDNTTMPGLTCLTWRNFLTQEAHHPSYPVIDMDMAAILYTSGSTGKPKGVVLSHRNMVTGAHSVAEYLENRAEDNLLAVLPFSFDYGFSQLTTAFSVGASVVLMDYLLPRDVINAIAKYQITGLAAVPPLWNQLSTLSWPEEAQTSLRYITNSGGAMPLHTLSELQAALPQTQPYLMYGLTEAFRSTYLAPEQLQHRPESMGKAIPNAEVMVVHEDGSSCAPGETGELVHRGSLVAMGYWNDPEKTAERFRPTPGQSAGLPLPEMAVWSGDQVKMDEEGYLYFVGRKDEMIKTSGYRVSPTEVEEILYRSGLVSEAVALGVPHPMLGQAIVAVISPQNMDDFDLNQLRQTCVKQLPNFMMPAEFITQQTLPRNPNGKVNRRLLSDELSDLFQEAST</sequence>
<evidence type="ECO:0000313" key="3">
    <source>
        <dbReference type="EMBL" id="HHJ81209.1"/>
    </source>
</evidence>
<dbReference type="InterPro" id="IPR020845">
    <property type="entry name" value="AMP-binding_CS"/>
</dbReference>
<accession>A0A832J4J8</accession>